<evidence type="ECO:0000313" key="3">
    <source>
        <dbReference type="Proteomes" id="UP000287609"/>
    </source>
</evidence>
<organism evidence="2 3">
    <name type="scientific">Bifidobacterium dolichotidis</name>
    <dbReference type="NCBI Taxonomy" id="2306976"/>
    <lineage>
        <taxon>Bacteria</taxon>
        <taxon>Bacillati</taxon>
        <taxon>Actinomycetota</taxon>
        <taxon>Actinomycetes</taxon>
        <taxon>Bifidobacteriales</taxon>
        <taxon>Bifidobacteriaceae</taxon>
        <taxon>Bifidobacterium</taxon>
    </lineage>
</organism>
<comment type="caution">
    <text evidence="2">The sequence shown here is derived from an EMBL/GenBank/DDBJ whole genome shotgun (WGS) entry which is preliminary data.</text>
</comment>
<sequence length="354" mass="38944">MIKFPFFHSAEQTATADAGANQSPHSVALTPAEVTAQEVRRRIELMSSSLSLPTVRKALGVIEGEHLSQRRGGTDELMDVRAYEAGDEARSIDWKISARSGRPMIVQRERNVSGKAVLLLDVGQPMSATCPSGEPAYEVAANALCMIAALSLRRSDEVSLVFGDAQSITRMPFHGGLPQFERTLDEALDRDWSHGRNIDALLDYAKRLRDRNCLIVLATDDHALTEQQLATMRTIARTHPLFIVSVGTVNPFDVHPVPSRPDVGVRDGITGRRIPAFLRNAALAKEVHTHRTFMLQELQRQLTSYGATLVHSASSEGMFHTLVSMIARAQMSHAAMNPSMLRSSVSRMQQGVSR</sequence>
<dbReference type="Proteomes" id="UP000287609">
    <property type="component" value="Unassembled WGS sequence"/>
</dbReference>
<evidence type="ECO:0000259" key="1">
    <source>
        <dbReference type="Pfam" id="PF01882"/>
    </source>
</evidence>
<dbReference type="EMBL" id="QXGM01000002">
    <property type="protein sequence ID" value="RSX54735.1"/>
    <property type="molecule type" value="Genomic_DNA"/>
</dbReference>
<dbReference type="InterPro" id="IPR002881">
    <property type="entry name" value="DUF58"/>
</dbReference>
<name>A0A430FPJ2_9BIFI</name>
<reference evidence="2 3" key="1">
    <citation type="submission" date="2018-09" db="EMBL/GenBank/DDBJ databases">
        <title>Characterization of the phylogenetic diversity of five novel species belonging to the genus Bifidobacterium.</title>
        <authorList>
            <person name="Lugli G.A."/>
            <person name="Duranti S."/>
            <person name="Milani C."/>
        </authorList>
    </citation>
    <scope>NUCLEOTIDE SEQUENCE [LARGE SCALE GENOMIC DNA]</scope>
    <source>
        <strain evidence="2 3">2036B</strain>
    </source>
</reference>
<feature type="domain" description="DUF58" evidence="1">
    <location>
        <begin position="79"/>
        <end position="271"/>
    </location>
</feature>
<dbReference type="Pfam" id="PF01882">
    <property type="entry name" value="DUF58"/>
    <property type="match status" value="1"/>
</dbReference>
<dbReference type="AlphaFoldDB" id="A0A430FPJ2"/>
<proteinExistence type="predicted"/>
<evidence type="ECO:0000313" key="2">
    <source>
        <dbReference type="EMBL" id="RSX54735.1"/>
    </source>
</evidence>
<protein>
    <recommendedName>
        <fullName evidence="1">DUF58 domain-containing protein</fullName>
    </recommendedName>
</protein>
<dbReference type="PANTHER" id="PTHR33608:SF6">
    <property type="entry name" value="BLL2464 PROTEIN"/>
    <property type="match status" value="1"/>
</dbReference>
<dbReference type="RefSeq" id="WP_125963440.1">
    <property type="nucleotide sequence ID" value="NZ_QXGM01000002.1"/>
</dbReference>
<gene>
    <name evidence="2" type="ORF">D2E26_0789</name>
</gene>
<dbReference type="PANTHER" id="PTHR33608">
    <property type="entry name" value="BLL2464 PROTEIN"/>
    <property type="match status" value="1"/>
</dbReference>
<accession>A0A430FPJ2</accession>
<dbReference type="OrthoDB" id="9776116at2"/>
<keyword evidence="3" id="KW-1185">Reference proteome</keyword>